<proteinExistence type="predicted"/>
<keyword evidence="2" id="KW-1185">Reference proteome</keyword>
<evidence type="ECO:0000313" key="2">
    <source>
        <dbReference type="Proteomes" id="UP000789920"/>
    </source>
</evidence>
<evidence type="ECO:0000313" key="1">
    <source>
        <dbReference type="EMBL" id="CAG8467943.1"/>
    </source>
</evidence>
<accession>A0ACA9KDP7</accession>
<organism evidence="1 2">
    <name type="scientific">Racocetra persica</name>
    <dbReference type="NCBI Taxonomy" id="160502"/>
    <lineage>
        <taxon>Eukaryota</taxon>
        <taxon>Fungi</taxon>
        <taxon>Fungi incertae sedis</taxon>
        <taxon>Mucoromycota</taxon>
        <taxon>Glomeromycotina</taxon>
        <taxon>Glomeromycetes</taxon>
        <taxon>Diversisporales</taxon>
        <taxon>Gigasporaceae</taxon>
        <taxon>Racocetra</taxon>
    </lineage>
</organism>
<protein>
    <submittedName>
        <fullName evidence="1">8051_t:CDS:1</fullName>
    </submittedName>
</protein>
<dbReference type="Proteomes" id="UP000789920">
    <property type="component" value="Unassembled WGS sequence"/>
</dbReference>
<dbReference type="EMBL" id="CAJVQC010000357">
    <property type="protein sequence ID" value="CAG8467943.1"/>
    <property type="molecule type" value="Genomic_DNA"/>
</dbReference>
<gene>
    <name evidence="1" type="ORF">RPERSI_LOCUS446</name>
</gene>
<name>A0ACA9KDP7_9GLOM</name>
<sequence length="267" mass="30283">MSKKYPVYVEFYSIYYSIPIIQQKGHDKYINEEVKKNPRQMIFQNIHSLLGLVWEMLAIIGLSGCEKTIFLNVLEDRTSKKNVEGTVKLNRHIPTKVSRHFVAYCTQDDIFFPYLISQLRLPHELPTSAKLEQVENIIQALNLSKYSNTKIGDTRIHEISGGERKQVSIANELLTDPSVILLDKPTSGLDMYSSLVLDLVQTLKEFAIKQKKTIIMVIHQPASQVFDLFDKLLLIADGQVAYFGDSKNIVDYLADEGFGISPVASLS</sequence>
<comment type="caution">
    <text evidence="1">The sequence shown here is derived from an EMBL/GenBank/DDBJ whole genome shotgun (WGS) entry which is preliminary data.</text>
</comment>
<reference evidence="1" key="1">
    <citation type="submission" date="2021-06" db="EMBL/GenBank/DDBJ databases">
        <authorList>
            <person name="Kallberg Y."/>
            <person name="Tangrot J."/>
            <person name="Rosling A."/>
        </authorList>
    </citation>
    <scope>NUCLEOTIDE SEQUENCE</scope>
    <source>
        <strain evidence="1">MA461A</strain>
    </source>
</reference>